<dbReference type="PANTHER" id="PTHR30002:SF4">
    <property type="entry name" value="EPOXYQUEUOSINE REDUCTASE"/>
    <property type="match status" value="1"/>
</dbReference>
<comment type="similarity">
    <text evidence="9">Belongs to the QueG family.</text>
</comment>
<sequence>MLALIQDKSVSIHSNTKLIKAEAKRLGFLSCGISKAGFLEEEAPRLEKWLNQNMHGEMQYMENHFDKRLDPTKLVEGSKSVVSLLLNYYPAKEQNPEAYKISKYAYGTDYHFVIKDKLKSLLNFIQEEIGEVHGRAFVDSAPVLDKAWAARSGLGWIGKHSNLLTQQVGSFFFIAELIIDLELEYDAPVTDHCGTCTACIDACPTEAIVEPYVVDGSKCISYFTIELKNEIPTEFQGKFDDWMFGCDVCQDVCPWNRFSKPHSQPLFNPHPELLSMDKKDWEEITEDVFRQIFKKSAVKRTKFAGLQRNIKFLK</sequence>
<evidence type="ECO:0000256" key="5">
    <source>
        <dbReference type="ARBA" id="ARBA00022785"/>
    </source>
</evidence>
<evidence type="ECO:0000256" key="1">
    <source>
        <dbReference type="ARBA" id="ARBA00022485"/>
    </source>
</evidence>
<dbReference type="SUPFAM" id="SSF46548">
    <property type="entry name" value="alpha-helical ferredoxin"/>
    <property type="match status" value="1"/>
</dbReference>
<feature type="binding site" evidence="9">
    <location>
        <position position="68"/>
    </location>
    <ligand>
        <name>cob(II)alamin</name>
        <dbReference type="ChEBI" id="CHEBI:16304"/>
    </ligand>
</feature>
<dbReference type="GO" id="GO:0051539">
    <property type="term" value="F:4 iron, 4 sulfur cluster binding"/>
    <property type="evidence" value="ECO:0007669"/>
    <property type="project" value="UniProtKB-KW"/>
</dbReference>
<dbReference type="GO" id="GO:0008616">
    <property type="term" value="P:tRNA queuosine(34) biosynthetic process"/>
    <property type="evidence" value="ECO:0007669"/>
    <property type="project" value="UniProtKB-UniRule"/>
</dbReference>
<keyword evidence="12" id="KW-1185">Reference proteome</keyword>
<evidence type="ECO:0000256" key="9">
    <source>
        <dbReference type="HAMAP-Rule" id="MF_00916"/>
    </source>
</evidence>
<keyword evidence="3 9" id="KW-0819">tRNA processing</keyword>
<evidence type="ECO:0000256" key="8">
    <source>
        <dbReference type="ARBA" id="ARBA00023014"/>
    </source>
</evidence>
<feature type="binding site" evidence="9">
    <location>
        <position position="246"/>
    </location>
    <ligand>
        <name>[4Fe-4S] cluster</name>
        <dbReference type="ChEBI" id="CHEBI:49883"/>
        <label>2</label>
    </ligand>
</feature>
<dbReference type="EMBL" id="OBEH01000004">
    <property type="protein sequence ID" value="SNZ01044.1"/>
    <property type="molecule type" value="Genomic_DNA"/>
</dbReference>
<keyword evidence="7 9" id="KW-0408">Iron</keyword>
<dbReference type="NCBIfam" id="TIGR00276">
    <property type="entry name" value="tRNA epoxyqueuosine(34) reductase QueG"/>
    <property type="match status" value="1"/>
</dbReference>
<feature type="binding site" evidence="9">
    <location>
        <position position="139"/>
    </location>
    <ligand>
        <name>cob(II)alamin</name>
        <dbReference type="ChEBI" id="CHEBI:16304"/>
    </ligand>
</feature>
<protein>
    <recommendedName>
        <fullName evidence="9">Epoxyqueuosine reductase</fullName>
        <ecNumber evidence="9">1.17.99.6</ecNumber>
    </recommendedName>
    <alternativeName>
        <fullName evidence="9">Queuosine biosynthesis protein QueG</fullName>
    </alternativeName>
</protein>
<keyword evidence="8 9" id="KW-0411">Iron-sulfur</keyword>
<dbReference type="Gene3D" id="3.30.70.20">
    <property type="match status" value="1"/>
</dbReference>
<dbReference type="Proteomes" id="UP000219048">
    <property type="component" value="Unassembled WGS sequence"/>
</dbReference>
<feature type="binding site" evidence="9">
    <location>
        <position position="163"/>
    </location>
    <ligand>
        <name>cob(II)alamin</name>
        <dbReference type="ChEBI" id="CHEBI:16304"/>
    </ligand>
</feature>
<evidence type="ECO:0000313" key="12">
    <source>
        <dbReference type="Proteomes" id="UP000219048"/>
    </source>
</evidence>
<dbReference type="PROSITE" id="PS51379">
    <property type="entry name" value="4FE4S_FER_2"/>
    <property type="match status" value="1"/>
</dbReference>
<dbReference type="UniPathway" id="UPA00392"/>
<dbReference type="AlphaFoldDB" id="A0A285MV33"/>
<dbReference type="GO" id="GO:0005737">
    <property type="term" value="C:cytoplasm"/>
    <property type="evidence" value="ECO:0007669"/>
    <property type="project" value="UniProtKB-SubCell"/>
</dbReference>
<keyword evidence="2 9" id="KW-0963">Cytoplasm</keyword>
<dbReference type="PANTHER" id="PTHR30002">
    <property type="entry name" value="EPOXYQUEUOSINE REDUCTASE"/>
    <property type="match status" value="1"/>
</dbReference>
<comment type="cofactor">
    <cofactor evidence="9">
        <name>[4Fe-4S] cluster</name>
        <dbReference type="ChEBI" id="CHEBI:49883"/>
    </cofactor>
    <text evidence="9">Binds 2 [4Fe-4S] clusters per monomer.</text>
</comment>
<feature type="binding site" evidence="9">
    <location>
        <position position="249"/>
    </location>
    <ligand>
        <name>[4Fe-4S] cluster</name>
        <dbReference type="ChEBI" id="CHEBI:49883"/>
        <label>2</label>
    </ligand>
</feature>
<feature type="binding site" evidence="9">
    <location>
        <position position="193"/>
    </location>
    <ligand>
        <name>[4Fe-4S] cluster</name>
        <dbReference type="ChEBI" id="CHEBI:49883"/>
        <label>1</label>
    </ligand>
</feature>
<evidence type="ECO:0000256" key="2">
    <source>
        <dbReference type="ARBA" id="ARBA00022490"/>
    </source>
</evidence>
<evidence type="ECO:0000256" key="3">
    <source>
        <dbReference type="ARBA" id="ARBA00022694"/>
    </source>
</evidence>
<feature type="binding site" evidence="9">
    <location>
        <position position="219"/>
    </location>
    <ligand>
        <name>[4Fe-4S] cluster</name>
        <dbReference type="ChEBI" id="CHEBI:49883"/>
        <label>2</label>
    </ligand>
</feature>
<dbReference type="Pfam" id="PF08331">
    <property type="entry name" value="QueG_DUF1730"/>
    <property type="match status" value="1"/>
</dbReference>
<keyword evidence="6 9" id="KW-0560">Oxidoreductase</keyword>
<feature type="domain" description="4Fe-4S ferredoxin-type" evidence="10">
    <location>
        <begin position="181"/>
        <end position="213"/>
    </location>
</feature>
<dbReference type="PROSITE" id="PS00198">
    <property type="entry name" value="4FE4S_FER_1"/>
    <property type="match status" value="1"/>
</dbReference>
<dbReference type="InterPro" id="IPR013542">
    <property type="entry name" value="QueG_DUF1730"/>
</dbReference>
<dbReference type="GO" id="GO:0052693">
    <property type="term" value="F:epoxyqueuosine reductase activity"/>
    <property type="evidence" value="ECO:0007669"/>
    <property type="project" value="UniProtKB-UniRule"/>
</dbReference>
<feature type="active site" description="Proton donor" evidence="9">
    <location>
        <position position="139"/>
    </location>
</feature>
<comment type="subunit">
    <text evidence="9">Monomer.</text>
</comment>
<comment type="function">
    <text evidence="9">Catalyzes the conversion of epoxyqueuosine (oQ) to queuosine (Q), which is a hypermodified base found in the wobble positions of tRNA(Asp), tRNA(Asn), tRNA(His) and tRNA(Tyr).</text>
</comment>
<keyword evidence="4 9" id="KW-0479">Metal-binding</keyword>
<keyword evidence="5 9" id="KW-0671">Queuosine biosynthesis</keyword>
<keyword evidence="1 9" id="KW-0004">4Fe-4S</keyword>
<evidence type="ECO:0000256" key="7">
    <source>
        <dbReference type="ARBA" id="ARBA00023004"/>
    </source>
</evidence>
<feature type="binding site" evidence="9">
    <location>
        <position position="253"/>
    </location>
    <ligand>
        <name>[4Fe-4S] cluster</name>
        <dbReference type="ChEBI" id="CHEBI:49883"/>
        <label>1</label>
    </ligand>
</feature>
<comment type="subcellular location">
    <subcellularLocation>
        <location evidence="9">Cytoplasm</location>
    </subcellularLocation>
</comment>
<evidence type="ECO:0000313" key="11">
    <source>
        <dbReference type="EMBL" id="SNZ01044.1"/>
    </source>
</evidence>
<dbReference type="InterPro" id="IPR004453">
    <property type="entry name" value="QueG"/>
</dbReference>
<accession>A0A285MV33</accession>
<comment type="caution">
    <text evidence="9">Lacks conserved residue(s) required for the propagation of feature annotation.</text>
</comment>
<feature type="binding site" evidence="9">
    <location>
        <position position="196"/>
    </location>
    <ligand>
        <name>[4Fe-4S] cluster</name>
        <dbReference type="ChEBI" id="CHEBI:49883"/>
        <label>1</label>
    </ligand>
</feature>
<feature type="binding site" evidence="9">
    <location>
        <position position="174"/>
    </location>
    <ligand>
        <name>cob(II)alamin</name>
        <dbReference type="ChEBI" id="CHEBI:16304"/>
    </ligand>
</feature>
<evidence type="ECO:0000259" key="10">
    <source>
        <dbReference type="PROSITE" id="PS51379"/>
    </source>
</evidence>
<dbReference type="GO" id="GO:0031419">
    <property type="term" value="F:cobalamin binding"/>
    <property type="evidence" value="ECO:0007669"/>
    <property type="project" value="UniProtKB-KW"/>
</dbReference>
<dbReference type="FunFam" id="3.30.70.20:FF:000037">
    <property type="entry name" value="Epoxyqueuosine reductase"/>
    <property type="match status" value="1"/>
</dbReference>
<dbReference type="InterPro" id="IPR017900">
    <property type="entry name" value="4Fe4S_Fe_S_CS"/>
</dbReference>
<feature type="binding site" evidence="9">
    <location>
        <position position="203"/>
    </location>
    <ligand>
        <name>[4Fe-4S] cluster</name>
        <dbReference type="ChEBI" id="CHEBI:49883"/>
        <label>2</label>
    </ligand>
</feature>
<evidence type="ECO:0000256" key="4">
    <source>
        <dbReference type="ARBA" id="ARBA00022723"/>
    </source>
</evidence>
<dbReference type="GO" id="GO:0046872">
    <property type="term" value="F:metal ion binding"/>
    <property type="evidence" value="ECO:0007669"/>
    <property type="project" value="UniProtKB-KW"/>
</dbReference>
<reference evidence="12" key="1">
    <citation type="submission" date="2017-09" db="EMBL/GenBank/DDBJ databases">
        <authorList>
            <person name="Varghese N."/>
            <person name="Submissions S."/>
        </authorList>
    </citation>
    <scope>NUCLEOTIDE SEQUENCE [LARGE SCALE GENOMIC DNA]</scope>
    <source>
        <strain evidence="12">DSM 25885</strain>
    </source>
</reference>
<proteinExistence type="inferred from homology"/>
<comment type="pathway">
    <text evidence="9">tRNA modification; tRNA-queuosine biosynthesis.</text>
</comment>
<feature type="binding site" evidence="9">
    <location>
        <begin position="246"/>
        <end position="247"/>
    </location>
    <ligand>
        <name>cob(II)alamin</name>
        <dbReference type="ChEBI" id="CHEBI:16304"/>
    </ligand>
</feature>
<name>A0A285MV33_9FLAO</name>
<comment type="cofactor">
    <cofactor evidence="9">
        <name>cob(II)alamin</name>
        <dbReference type="ChEBI" id="CHEBI:16304"/>
    </cofactor>
</comment>
<feature type="binding site" evidence="9">
    <location>
        <position position="228"/>
    </location>
    <ligand>
        <name>tRNA</name>
        <dbReference type="ChEBI" id="CHEBI:17843"/>
    </ligand>
</feature>
<evidence type="ECO:0000256" key="6">
    <source>
        <dbReference type="ARBA" id="ARBA00023002"/>
    </source>
</evidence>
<dbReference type="InterPro" id="IPR017896">
    <property type="entry name" value="4Fe4S_Fe-S-bd"/>
</dbReference>
<gene>
    <name evidence="9" type="primary">queG</name>
    <name evidence="11" type="ORF">SAMN06265377_2874</name>
</gene>
<keyword evidence="9" id="KW-0846">Cobalamin</keyword>
<feature type="binding site" evidence="9">
    <location>
        <position position="221"/>
    </location>
    <ligand>
        <name>cob(II)alamin</name>
        <dbReference type="ChEBI" id="CHEBI:16304"/>
    </ligand>
</feature>
<organism evidence="11 12">
    <name type="scientific">Flagellimonas pacifica</name>
    <dbReference type="NCBI Taxonomy" id="1247520"/>
    <lineage>
        <taxon>Bacteria</taxon>
        <taxon>Pseudomonadati</taxon>
        <taxon>Bacteroidota</taxon>
        <taxon>Flavobacteriia</taxon>
        <taxon>Flavobacteriales</taxon>
        <taxon>Flavobacteriaceae</taxon>
        <taxon>Flagellimonas</taxon>
    </lineage>
</organism>
<feature type="binding site" evidence="9">
    <location>
        <position position="199"/>
    </location>
    <ligand>
        <name>[4Fe-4S] cluster</name>
        <dbReference type="ChEBI" id="CHEBI:49883"/>
        <label>1</label>
    </ligand>
</feature>
<keyword evidence="9" id="KW-0170">Cobalt</keyword>
<dbReference type="EC" id="1.17.99.6" evidence="9"/>
<dbReference type="Pfam" id="PF13484">
    <property type="entry name" value="Fer4_16"/>
    <property type="match status" value="1"/>
</dbReference>
<dbReference type="HAMAP" id="MF_00916">
    <property type="entry name" value="QueG"/>
    <property type="match status" value="1"/>
</dbReference>
<comment type="catalytic activity">
    <reaction evidence="9">
        <text>epoxyqueuosine(34) in tRNA + AH2 = queuosine(34) in tRNA + A + H2O</text>
        <dbReference type="Rhea" id="RHEA:32159"/>
        <dbReference type="Rhea" id="RHEA-COMP:18571"/>
        <dbReference type="Rhea" id="RHEA-COMP:18582"/>
        <dbReference type="ChEBI" id="CHEBI:13193"/>
        <dbReference type="ChEBI" id="CHEBI:15377"/>
        <dbReference type="ChEBI" id="CHEBI:17499"/>
        <dbReference type="ChEBI" id="CHEBI:194431"/>
        <dbReference type="ChEBI" id="CHEBI:194443"/>
        <dbReference type="EC" id="1.17.99.6"/>
    </reaction>
</comment>